<keyword evidence="3 5" id="KW-1133">Transmembrane helix</keyword>
<dbReference type="EMBL" id="JAUKUA010000006">
    <property type="protein sequence ID" value="KAK0707896.1"/>
    <property type="molecule type" value="Genomic_DNA"/>
</dbReference>
<dbReference type="GO" id="GO:0000329">
    <property type="term" value="C:fungal-type vacuole membrane"/>
    <property type="evidence" value="ECO:0007669"/>
    <property type="project" value="TreeGrafter"/>
</dbReference>
<dbReference type="Proteomes" id="UP001172102">
    <property type="component" value="Unassembled WGS sequence"/>
</dbReference>
<accession>A0AA40A272</accession>
<keyword evidence="2 5" id="KW-0812">Transmembrane</keyword>
<sequence>MANHQQRTPRCPEDQDVKCLEADETAPLLASQTPKPDYVTFPESHEEDSWKPSPGFWWIETALWANVFLSGFDGTITASTYAAISSDFSAANNAAWLTTSYLITSTAFQPLYGRFSDMFGRRICFFISTLTFMAGCFGCSISQTMLQLNMSRGLTGFGGGGLITMATVINSDMIPFKQRGMYQAMQNILVGFGAVLGASLGGAIAESIGWRWCFLLQVPVSILALIVGYLVLENPPHTVIELHPKHRFRSALRCLDISGALFLVVGLVTQLVGLSFGGNEYAWNSPIVVGTLVGSTALLAGFILIEAETKAIPMIPLRMLQGWQPVVVQLTNVFVGAASYAYMFMVPLYFQAVRGDSPSAAGLRLMIPSLATPVGGVIAGSMMHRGYPLCYNVRIGTFMMLLGNVLAFSMGTTGSRWKEFIYLVPANLGLGLTNPSVLFSFVSLFEHREQAVATSTVYLIRSMGTIYGVTVTAAIVQNVLVSRLWEALGSEASEELIEKLRKSVFALQDLPPTTQMAVRGLYGDALKIAFAASSSFALIAFIFSWAHKTGSLKRKN</sequence>
<protein>
    <submittedName>
        <fullName evidence="7">Major facilitator superfamily domain-containing protein</fullName>
    </submittedName>
</protein>
<dbReference type="Pfam" id="PF07690">
    <property type="entry name" value="MFS_1"/>
    <property type="match status" value="1"/>
</dbReference>
<feature type="transmembrane region" description="Helical" evidence="5">
    <location>
        <begin position="188"/>
        <end position="208"/>
    </location>
</feature>
<feature type="transmembrane region" description="Helical" evidence="5">
    <location>
        <begin position="395"/>
        <end position="414"/>
    </location>
</feature>
<feature type="transmembrane region" description="Helical" evidence="5">
    <location>
        <begin position="365"/>
        <end position="383"/>
    </location>
</feature>
<keyword evidence="4 5" id="KW-0472">Membrane</keyword>
<evidence type="ECO:0000256" key="2">
    <source>
        <dbReference type="ARBA" id="ARBA00022692"/>
    </source>
</evidence>
<feature type="transmembrane region" description="Helical" evidence="5">
    <location>
        <begin position="326"/>
        <end position="345"/>
    </location>
</feature>
<dbReference type="CDD" id="cd17502">
    <property type="entry name" value="MFS_Azr1_MDR_like"/>
    <property type="match status" value="1"/>
</dbReference>
<dbReference type="PANTHER" id="PTHR23501">
    <property type="entry name" value="MAJOR FACILITATOR SUPERFAMILY"/>
    <property type="match status" value="1"/>
</dbReference>
<evidence type="ECO:0000256" key="3">
    <source>
        <dbReference type="ARBA" id="ARBA00022989"/>
    </source>
</evidence>
<dbReference type="InterPro" id="IPR036259">
    <property type="entry name" value="MFS_trans_sf"/>
</dbReference>
<feature type="transmembrane region" description="Helical" evidence="5">
    <location>
        <begin position="282"/>
        <end position="305"/>
    </location>
</feature>
<gene>
    <name evidence="7" type="ORF">B0H67DRAFT_648027</name>
</gene>
<dbReference type="InterPro" id="IPR020846">
    <property type="entry name" value="MFS_dom"/>
</dbReference>
<feature type="transmembrane region" description="Helical" evidence="5">
    <location>
        <begin position="253"/>
        <end position="276"/>
    </location>
</feature>
<feature type="transmembrane region" description="Helical" evidence="5">
    <location>
        <begin position="214"/>
        <end position="232"/>
    </location>
</feature>
<keyword evidence="8" id="KW-1185">Reference proteome</keyword>
<feature type="transmembrane region" description="Helical" evidence="5">
    <location>
        <begin position="420"/>
        <end position="445"/>
    </location>
</feature>
<dbReference type="FunFam" id="1.20.1250.20:FF:000670">
    <property type="entry name" value="MFS general substrate transporter"/>
    <property type="match status" value="1"/>
</dbReference>
<evidence type="ECO:0000256" key="5">
    <source>
        <dbReference type="SAM" id="Phobius"/>
    </source>
</evidence>
<evidence type="ECO:0000256" key="4">
    <source>
        <dbReference type="ARBA" id="ARBA00023136"/>
    </source>
</evidence>
<proteinExistence type="predicted"/>
<dbReference type="SUPFAM" id="SSF103473">
    <property type="entry name" value="MFS general substrate transporter"/>
    <property type="match status" value="1"/>
</dbReference>
<feature type="transmembrane region" description="Helical" evidence="5">
    <location>
        <begin position="528"/>
        <end position="546"/>
    </location>
</feature>
<feature type="domain" description="Major facilitator superfamily (MFS) profile" evidence="6">
    <location>
        <begin position="59"/>
        <end position="552"/>
    </location>
</feature>
<comment type="caution">
    <text evidence="7">The sequence shown here is derived from an EMBL/GenBank/DDBJ whole genome shotgun (WGS) entry which is preliminary data.</text>
</comment>
<dbReference type="PANTHER" id="PTHR23501:SF81">
    <property type="entry name" value="VACUOLAR BASIC AMINO ACID TRANSPORTER 2"/>
    <property type="match status" value="1"/>
</dbReference>
<feature type="transmembrane region" description="Helical" evidence="5">
    <location>
        <begin position="457"/>
        <end position="476"/>
    </location>
</feature>
<evidence type="ECO:0000313" key="8">
    <source>
        <dbReference type="Proteomes" id="UP001172102"/>
    </source>
</evidence>
<dbReference type="PROSITE" id="PS50850">
    <property type="entry name" value="MFS"/>
    <property type="match status" value="1"/>
</dbReference>
<reference evidence="7" key="1">
    <citation type="submission" date="2023-06" db="EMBL/GenBank/DDBJ databases">
        <title>Genome-scale phylogeny and comparative genomics of the fungal order Sordariales.</title>
        <authorList>
            <consortium name="Lawrence Berkeley National Laboratory"/>
            <person name="Hensen N."/>
            <person name="Bonometti L."/>
            <person name="Westerberg I."/>
            <person name="Brannstrom I.O."/>
            <person name="Guillou S."/>
            <person name="Cros-Aarteil S."/>
            <person name="Calhoun S."/>
            <person name="Haridas S."/>
            <person name="Kuo A."/>
            <person name="Mondo S."/>
            <person name="Pangilinan J."/>
            <person name="Riley R."/>
            <person name="Labutti K."/>
            <person name="Andreopoulos B."/>
            <person name="Lipzen A."/>
            <person name="Chen C."/>
            <person name="Yanf M."/>
            <person name="Daum C."/>
            <person name="Ng V."/>
            <person name="Clum A."/>
            <person name="Steindorff A."/>
            <person name="Ohm R."/>
            <person name="Martin F."/>
            <person name="Silar P."/>
            <person name="Natvig D."/>
            <person name="Lalanne C."/>
            <person name="Gautier V."/>
            <person name="Ament-Velasquez S.L."/>
            <person name="Kruys A."/>
            <person name="Hutchinson M.I."/>
            <person name="Powell A.J."/>
            <person name="Barry K."/>
            <person name="Miller A.N."/>
            <person name="Grigoriev I.V."/>
            <person name="Debuchy R."/>
            <person name="Gladieux P."/>
            <person name="Thoren M.H."/>
            <person name="Johannesson H."/>
        </authorList>
    </citation>
    <scope>NUCLEOTIDE SEQUENCE</scope>
    <source>
        <strain evidence="7">SMH4607-1</strain>
    </source>
</reference>
<dbReference type="AlphaFoldDB" id="A0AA40A272"/>
<dbReference type="InterPro" id="IPR011701">
    <property type="entry name" value="MFS"/>
</dbReference>
<organism evidence="7 8">
    <name type="scientific">Lasiosphaeris hirsuta</name>
    <dbReference type="NCBI Taxonomy" id="260670"/>
    <lineage>
        <taxon>Eukaryota</taxon>
        <taxon>Fungi</taxon>
        <taxon>Dikarya</taxon>
        <taxon>Ascomycota</taxon>
        <taxon>Pezizomycotina</taxon>
        <taxon>Sordariomycetes</taxon>
        <taxon>Sordariomycetidae</taxon>
        <taxon>Sordariales</taxon>
        <taxon>Lasiosphaeriaceae</taxon>
        <taxon>Lasiosphaeris</taxon>
    </lineage>
</organism>
<feature type="transmembrane region" description="Helical" evidence="5">
    <location>
        <begin position="123"/>
        <end position="145"/>
    </location>
</feature>
<comment type="subcellular location">
    <subcellularLocation>
        <location evidence="1">Membrane</location>
        <topology evidence="1">Multi-pass membrane protein</topology>
    </subcellularLocation>
</comment>
<evidence type="ECO:0000259" key="6">
    <source>
        <dbReference type="PROSITE" id="PS50850"/>
    </source>
</evidence>
<dbReference type="GO" id="GO:0015174">
    <property type="term" value="F:basic amino acid transmembrane transporter activity"/>
    <property type="evidence" value="ECO:0007669"/>
    <property type="project" value="TreeGrafter"/>
</dbReference>
<feature type="transmembrane region" description="Helical" evidence="5">
    <location>
        <begin position="157"/>
        <end position="176"/>
    </location>
</feature>
<dbReference type="Gene3D" id="1.20.1250.20">
    <property type="entry name" value="MFS general substrate transporter like domains"/>
    <property type="match status" value="1"/>
</dbReference>
<evidence type="ECO:0000313" key="7">
    <source>
        <dbReference type="EMBL" id="KAK0707896.1"/>
    </source>
</evidence>
<dbReference type="Gene3D" id="1.20.1720.10">
    <property type="entry name" value="Multidrug resistance protein D"/>
    <property type="match status" value="1"/>
</dbReference>
<name>A0AA40A272_9PEZI</name>
<evidence type="ECO:0000256" key="1">
    <source>
        <dbReference type="ARBA" id="ARBA00004141"/>
    </source>
</evidence>